<comment type="caution">
    <text evidence="1">The sequence shown here is derived from an EMBL/GenBank/DDBJ whole genome shotgun (WGS) entry which is preliminary data.</text>
</comment>
<gene>
    <name evidence="1" type="ORF">GAK29_00903</name>
</gene>
<dbReference type="AlphaFoldDB" id="A0A833PIH7"/>
<protein>
    <submittedName>
        <fullName evidence="1">Uncharacterized protein</fullName>
    </submittedName>
</protein>
<reference evidence="2" key="1">
    <citation type="journal article" date="2020" name="MBio">
        <title>Horizontal gene transfer to a defensive symbiont with a reduced genome amongst a multipartite beetle microbiome.</title>
        <authorList>
            <person name="Waterworth S.C."/>
            <person name="Florez L.V."/>
            <person name="Rees E.R."/>
            <person name="Hertweck C."/>
            <person name="Kaltenpoth M."/>
            <person name="Kwan J.C."/>
        </authorList>
    </citation>
    <scope>NUCLEOTIDE SEQUENCE [LARGE SCALE GENOMIC DNA]</scope>
</reference>
<accession>A0A833PIH7</accession>
<dbReference type="Proteomes" id="UP000490535">
    <property type="component" value="Unassembled WGS sequence"/>
</dbReference>
<evidence type="ECO:0000313" key="2">
    <source>
        <dbReference type="Proteomes" id="UP000490535"/>
    </source>
</evidence>
<proteinExistence type="predicted"/>
<organism evidence="1 2">
    <name type="scientific">Acinetobacter bereziniae</name>
    <name type="common">Acinetobacter genomosp. 10</name>
    <dbReference type="NCBI Taxonomy" id="106648"/>
    <lineage>
        <taxon>Bacteria</taxon>
        <taxon>Pseudomonadati</taxon>
        <taxon>Pseudomonadota</taxon>
        <taxon>Gammaproteobacteria</taxon>
        <taxon>Moraxellales</taxon>
        <taxon>Moraxellaceae</taxon>
        <taxon>Acinetobacter</taxon>
    </lineage>
</organism>
<evidence type="ECO:0000313" key="1">
    <source>
        <dbReference type="EMBL" id="KAF1027097.1"/>
    </source>
</evidence>
<name>A0A833PIH7_ACIBZ</name>
<sequence>MSKEIIAQDLNDANDQWWIDHDAYADALEEFRSIELELQDALGVVRICKPGEGALFGDILEGLERNRDEFGLINRFKSAYKKMIEAKGKL</sequence>
<dbReference type="EMBL" id="WNDP01000014">
    <property type="protein sequence ID" value="KAF1027097.1"/>
    <property type="molecule type" value="Genomic_DNA"/>
</dbReference>